<proteinExistence type="inferred from homology"/>
<evidence type="ECO:0000313" key="16">
    <source>
        <dbReference type="Proteomes" id="UP000023772"/>
    </source>
</evidence>
<feature type="domain" description="TonB-dependent receptor plug" evidence="13">
    <location>
        <begin position="119"/>
        <end position="234"/>
    </location>
</feature>
<dbReference type="InterPro" id="IPR012910">
    <property type="entry name" value="Plug_dom"/>
</dbReference>
<dbReference type="STRING" id="1168034.FH5T_12500"/>
<dbReference type="Pfam" id="PF07715">
    <property type="entry name" value="Plug"/>
    <property type="match status" value="1"/>
</dbReference>
<dbReference type="PANTHER" id="PTHR32552">
    <property type="entry name" value="FERRICHROME IRON RECEPTOR-RELATED"/>
    <property type="match status" value="1"/>
</dbReference>
<sequence>MKKIAIFLSILLFMGNLVAFAQTQTITGTVISAEDDMPIPGVSVSVKGTTLGTVTNIDGEYTIKVPQDAQSLMFSFVGMKTEEVAIAGSTVDVTLQPQTIGVDEVVVTALGISREKKSLGYGAQSVQSDALTKAASPNVMNSLSGKVAGVQINQTGGQVGASSRIVIRGNSSFGDNQPLIVVDGIPISNSNHTAGDVDFGSGLNDINPQDIENISVLKGGAAAALYGMRAGHGVILITTKSGKGAAKGVSVTYDGNYNFDQVSRIQEFQNKYGQGYLGSEFWHQYYAPEMSYQEFATGGFDPGMGFSYYDGIGNGVNDGVDESWGPRLDIGLNIPQYNSPVDGSGNRTATPWISRPDNIRDLYVVGHTTSHNIGITSVGDNSSTRFSLGYMDQAGTLPNTGLTRYNAGVNSKVTLNKYVEFNTTINYARTESDNLVQTEYNASNPLQSIGQWFGRQADMVDLKENWQTKMDNGFPYNWNSNYHNNPYWSLNNNTNELQKDRVFGKASIFVKPVTGLTIEGRLGMDYYSQRMMRVTYSGSNETILSASNAEFHGGSFNQDKISRSEINADIIASYQINFGDFDLSALAGANYRDMQYESSALGASQLTVPNLFTVSNVSGSPSTGMDHSWVRTNSVYGNASLGYDNFIYVDVSVRNDWSSTIEDPFFYPAVSMSFLPLEAFDIESNTISYLKLRGGWSKVGAATGAYRTDPYFTASSSTIYGVTQYSQATTYPPLSLKPENIQTTEVGLEANFFNNRLGVDLAYYDKTTTDQIMSVSISKATGYNATLVNAGEINNKGIEVQLTGSILKKRNGLNWDVTLNWARDKSEIIELYTDPNTGQELESYQIGSQWGTTVEARPGDEWGVIYGNGMVRVEEGANKGAIIVGSNGRPKIEGPKKLGAVNPDWMGGISNEFSYKNWSAGFLIEVRKGGDIFSVSNMFGAYGGQLGFTATGDVRENGIVLGQNFFTDKTFVKEDGSPNDITTSAQSFFESYYSNRELSVYDGSYGKLREAHITYNFPKGLFGSGNFIKGGSVSLVGNNLAILWLHDSNMAKIDPENITGSGNGGVGLESTSLPSSRSFGVKLNLKF</sequence>
<keyword evidence="5 11" id="KW-0812">Transmembrane</keyword>
<dbReference type="GO" id="GO:0009279">
    <property type="term" value="C:cell outer membrane"/>
    <property type="evidence" value="ECO:0007669"/>
    <property type="project" value="UniProtKB-SubCell"/>
</dbReference>
<evidence type="ECO:0000256" key="1">
    <source>
        <dbReference type="ARBA" id="ARBA00004571"/>
    </source>
</evidence>
<keyword evidence="9 11" id="KW-0472">Membrane</keyword>
<organism evidence="15 17">
    <name type="scientific">Draconibacterium orientale</name>
    <dbReference type="NCBI Taxonomy" id="1168034"/>
    <lineage>
        <taxon>Bacteria</taxon>
        <taxon>Pseudomonadati</taxon>
        <taxon>Bacteroidota</taxon>
        <taxon>Bacteroidia</taxon>
        <taxon>Marinilabiliales</taxon>
        <taxon>Prolixibacteraceae</taxon>
        <taxon>Draconibacterium</taxon>
    </lineage>
</organism>
<evidence type="ECO:0000256" key="8">
    <source>
        <dbReference type="ARBA" id="ARBA00023077"/>
    </source>
</evidence>
<evidence type="ECO:0000256" key="4">
    <source>
        <dbReference type="ARBA" id="ARBA00022496"/>
    </source>
</evidence>
<accession>X5DBG4</accession>
<dbReference type="InterPro" id="IPR008969">
    <property type="entry name" value="CarboxyPept-like_regulatory"/>
</dbReference>
<evidence type="ECO:0000313" key="15">
    <source>
        <dbReference type="EMBL" id="SES98501.1"/>
    </source>
</evidence>
<reference evidence="14 16" key="1">
    <citation type="submission" date="2014-03" db="EMBL/GenBank/DDBJ databases">
        <title>Complete genome sequence of a deeply braunched marine Bacteroidia bacterium Draconibacterium orientale type strain FH5T.</title>
        <authorList>
            <person name="Li X."/>
            <person name="Wang X."/>
            <person name="Xie Z."/>
            <person name="Du Z."/>
            <person name="Chen G."/>
        </authorList>
    </citation>
    <scope>NUCLEOTIDE SEQUENCE [LARGE SCALE GENOMIC DNA]</scope>
    <source>
        <strain evidence="14 16">FH5</strain>
    </source>
</reference>
<dbReference type="NCBIfam" id="TIGR04057">
    <property type="entry name" value="SusC_RagA_signa"/>
    <property type="match status" value="1"/>
</dbReference>
<evidence type="ECO:0000259" key="13">
    <source>
        <dbReference type="Pfam" id="PF07715"/>
    </source>
</evidence>
<evidence type="ECO:0000256" key="10">
    <source>
        <dbReference type="ARBA" id="ARBA00023237"/>
    </source>
</evidence>
<dbReference type="InterPro" id="IPR037066">
    <property type="entry name" value="Plug_dom_sf"/>
</dbReference>
<evidence type="ECO:0000313" key="17">
    <source>
        <dbReference type="Proteomes" id="UP000181981"/>
    </source>
</evidence>
<evidence type="ECO:0000256" key="2">
    <source>
        <dbReference type="ARBA" id="ARBA00022448"/>
    </source>
</evidence>
<keyword evidence="3 11" id="KW-1134">Transmembrane beta strand</keyword>
<dbReference type="Proteomes" id="UP000023772">
    <property type="component" value="Chromosome"/>
</dbReference>
<dbReference type="Proteomes" id="UP000181981">
    <property type="component" value="Unassembled WGS sequence"/>
</dbReference>
<dbReference type="Gene3D" id="2.60.40.1120">
    <property type="entry name" value="Carboxypeptidase-like, regulatory domain"/>
    <property type="match status" value="1"/>
</dbReference>
<dbReference type="Pfam" id="PF13715">
    <property type="entry name" value="CarbopepD_reg_2"/>
    <property type="match status" value="1"/>
</dbReference>
<dbReference type="HOGENOM" id="CLU_004317_2_1_10"/>
<keyword evidence="10 11" id="KW-0998">Cell outer membrane</keyword>
<comment type="subcellular location">
    <subcellularLocation>
        <location evidence="1 11">Cell outer membrane</location>
        <topology evidence="1 11">Multi-pass membrane protein</topology>
    </subcellularLocation>
</comment>
<gene>
    <name evidence="14" type="ORF">FH5T_12500</name>
    <name evidence="15" type="ORF">SAMN05444285_104104</name>
</gene>
<keyword evidence="16" id="KW-1185">Reference proteome</keyword>
<dbReference type="eggNOG" id="COG4771">
    <property type="taxonomic scope" value="Bacteria"/>
</dbReference>
<dbReference type="NCBIfam" id="TIGR04056">
    <property type="entry name" value="OMP_RagA_SusC"/>
    <property type="match status" value="1"/>
</dbReference>
<comment type="similarity">
    <text evidence="11">Belongs to the TonB-dependent receptor family.</text>
</comment>
<dbReference type="PROSITE" id="PS52016">
    <property type="entry name" value="TONB_DEPENDENT_REC_3"/>
    <property type="match status" value="1"/>
</dbReference>
<dbReference type="GO" id="GO:0006826">
    <property type="term" value="P:iron ion transport"/>
    <property type="evidence" value="ECO:0007669"/>
    <property type="project" value="UniProtKB-KW"/>
</dbReference>
<name>X5DBG4_9BACT</name>
<dbReference type="RefSeq" id="WP_038558835.1">
    <property type="nucleotide sequence ID" value="NZ_FOHT01000004.1"/>
</dbReference>
<dbReference type="SUPFAM" id="SSF49464">
    <property type="entry name" value="Carboxypeptidase regulatory domain-like"/>
    <property type="match status" value="1"/>
</dbReference>
<dbReference type="SUPFAM" id="SSF56935">
    <property type="entry name" value="Porins"/>
    <property type="match status" value="1"/>
</dbReference>
<keyword evidence="2 11" id="KW-0813">Transport</keyword>
<evidence type="ECO:0000256" key="3">
    <source>
        <dbReference type="ARBA" id="ARBA00022452"/>
    </source>
</evidence>
<protein>
    <submittedName>
        <fullName evidence="14">TonB-dependent receptor</fullName>
    </submittedName>
    <submittedName>
        <fullName evidence="15">TonB-linked outer membrane protein, SusC/RagA family</fullName>
    </submittedName>
</protein>
<evidence type="ECO:0000256" key="5">
    <source>
        <dbReference type="ARBA" id="ARBA00022692"/>
    </source>
</evidence>
<dbReference type="Gene3D" id="2.40.170.20">
    <property type="entry name" value="TonB-dependent receptor, beta-barrel domain"/>
    <property type="match status" value="1"/>
</dbReference>
<dbReference type="AlphaFoldDB" id="X5DBG4"/>
<dbReference type="InterPro" id="IPR023997">
    <property type="entry name" value="TonB-dep_OMP_SusC/RagA_CS"/>
</dbReference>
<dbReference type="EMBL" id="CP007451">
    <property type="protein sequence ID" value="AHW60158.1"/>
    <property type="molecule type" value="Genomic_DNA"/>
</dbReference>
<dbReference type="PANTHER" id="PTHR32552:SF81">
    <property type="entry name" value="TONB-DEPENDENT OUTER MEMBRANE RECEPTOR"/>
    <property type="match status" value="1"/>
</dbReference>
<reference evidence="15 17" key="2">
    <citation type="submission" date="2016-10" db="EMBL/GenBank/DDBJ databases">
        <authorList>
            <person name="de Groot N.N."/>
        </authorList>
    </citation>
    <scope>NUCLEOTIDE SEQUENCE [LARGE SCALE GENOMIC DNA]</scope>
    <source>
        <strain evidence="15 17">DSM 25947</strain>
    </source>
</reference>
<dbReference type="Gene3D" id="2.170.130.10">
    <property type="entry name" value="TonB-dependent receptor, plug domain"/>
    <property type="match status" value="1"/>
</dbReference>
<evidence type="ECO:0000256" key="12">
    <source>
        <dbReference type="SAM" id="SignalP"/>
    </source>
</evidence>
<keyword evidence="6" id="KW-0408">Iron</keyword>
<keyword evidence="14" id="KW-0675">Receptor</keyword>
<feature type="chain" id="PRO_5010514947" evidence="12">
    <location>
        <begin position="22"/>
        <end position="1087"/>
    </location>
</feature>
<keyword evidence="7" id="KW-0406">Ion transport</keyword>
<keyword evidence="4" id="KW-0410">Iron transport</keyword>
<evidence type="ECO:0000313" key="14">
    <source>
        <dbReference type="EMBL" id="AHW60158.1"/>
    </source>
</evidence>
<keyword evidence="12" id="KW-0732">Signal</keyword>
<dbReference type="OrthoDB" id="9768177at2"/>
<evidence type="ECO:0000256" key="9">
    <source>
        <dbReference type="ARBA" id="ARBA00023136"/>
    </source>
</evidence>
<feature type="signal peptide" evidence="12">
    <location>
        <begin position="1"/>
        <end position="21"/>
    </location>
</feature>
<evidence type="ECO:0000256" key="7">
    <source>
        <dbReference type="ARBA" id="ARBA00023065"/>
    </source>
</evidence>
<dbReference type="InterPro" id="IPR039426">
    <property type="entry name" value="TonB-dep_rcpt-like"/>
</dbReference>
<keyword evidence="8" id="KW-0798">TonB box</keyword>
<evidence type="ECO:0000256" key="11">
    <source>
        <dbReference type="PROSITE-ProRule" id="PRU01360"/>
    </source>
</evidence>
<dbReference type="InterPro" id="IPR023996">
    <property type="entry name" value="TonB-dep_OMP_SusC/RagA"/>
</dbReference>
<dbReference type="InterPro" id="IPR036942">
    <property type="entry name" value="Beta-barrel_TonB_sf"/>
</dbReference>
<evidence type="ECO:0000256" key="6">
    <source>
        <dbReference type="ARBA" id="ARBA00023004"/>
    </source>
</evidence>
<dbReference type="EMBL" id="FOHT01000004">
    <property type="protein sequence ID" value="SES98501.1"/>
    <property type="molecule type" value="Genomic_DNA"/>
</dbReference>
<dbReference type="KEGG" id="dori:FH5T_12500"/>